<feature type="region of interest" description="Disordered" evidence="1">
    <location>
        <begin position="1"/>
        <end position="20"/>
    </location>
</feature>
<evidence type="ECO:0000256" key="1">
    <source>
        <dbReference type="SAM" id="MobiDB-lite"/>
    </source>
</evidence>
<keyword evidence="3" id="KW-1185">Reference proteome</keyword>
<feature type="region of interest" description="Disordered" evidence="1">
    <location>
        <begin position="36"/>
        <end position="68"/>
    </location>
</feature>
<dbReference type="EMBL" id="MU854406">
    <property type="protein sequence ID" value="KAK4039223.1"/>
    <property type="molecule type" value="Genomic_DNA"/>
</dbReference>
<feature type="region of interest" description="Disordered" evidence="1">
    <location>
        <begin position="102"/>
        <end position="128"/>
    </location>
</feature>
<evidence type="ECO:0000313" key="3">
    <source>
        <dbReference type="Proteomes" id="UP001303115"/>
    </source>
</evidence>
<feature type="compositionally biased region" description="Basic and acidic residues" evidence="1">
    <location>
        <begin position="51"/>
        <end position="66"/>
    </location>
</feature>
<evidence type="ECO:0000313" key="2">
    <source>
        <dbReference type="EMBL" id="KAK4039223.1"/>
    </source>
</evidence>
<comment type="caution">
    <text evidence="2">The sequence shown here is derived from an EMBL/GenBank/DDBJ whole genome shotgun (WGS) entry which is preliminary data.</text>
</comment>
<protein>
    <submittedName>
        <fullName evidence="2">Uncharacterized protein</fullName>
    </submittedName>
</protein>
<dbReference type="Proteomes" id="UP001303115">
    <property type="component" value="Unassembled WGS sequence"/>
</dbReference>
<accession>A0AAN6PFM4</accession>
<feature type="compositionally biased region" description="Basic and acidic residues" evidence="1">
    <location>
        <begin position="103"/>
        <end position="114"/>
    </location>
</feature>
<organism evidence="2 3">
    <name type="scientific">Parachaetomium inaequale</name>
    <dbReference type="NCBI Taxonomy" id="2588326"/>
    <lineage>
        <taxon>Eukaryota</taxon>
        <taxon>Fungi</taxon>
        <taxon>Dikarya</taxon>
        <taxon>Ascomycota</taxon>
        <taxon>Pezizomycotina</taxon>
        <taxon>Sordariomycetes</taxon>
        <taxon>Sordariomycetidae</taxon>
        <taxon>Sordariales</taxon>
        <taxon>Chaetomiaceae</taxon>
        <taxon>Parachaetomium</taxon>
    </lineage>
</organism>
<gene>
    <name evidence="2" type="ORF">C8A01DRAFT_36782</name>
</gene>
<name>A0AAN6PFM4_9PEZI</name>
<proteinExistence type="predicted"/>
<sequence length="553" mass="61902">MVSTRSRSRHRYNTAAASPNEHILADVPRWVPDPHPYTTTIDFDGDTEIPDTDHDTEFPVDPRLEAPDIDLNLDLPDADHDTEIPVDPELEARDLDIDFDIPDADRNHEIHGDPDPDDPDFDPEADEADLDSDAELSEYADPAEFDPDVELVGFGPAPTVIKVEESEAFTPADKKEEQNSHAVSPSATLLHNTVWDIVDGHMTELESTVQAVFAEMEVEVPSIQVVGFLSAELRVAVSVPKRIWTPLTHQKVTKMASTSLVACCWARNSRLYLEILPRVLRNVDPSHDLLSWSVTQPQRVCIENNIDRDTPHRSNPDWQLYQSLALILRWSVLLNAEDLAAAMDWLWDSRVANTDSRRVAQKTNDNSASAVHVGRGLTPAQQLLQEAFPRGWQTIPTSSEGYRCGFYAMINSMTAQHSSLGIPTIDELDRLLSHPEIRDFITTSLDSSLDTTQNFRGDQLAAVMYLWGKGRRVPLNLRLGLVIERQDPFLFPTATDDQPDVVIVWIHNNGLDDGNDNGLAVMGHYSGLRQKATLEERGIIKHCSRLSVMRSSP</sequence>
<feature type="compositionally biased region" description="Basic residues" evidence="1">
    <location>
        <begin position="1"/>
        <end position="12"/>
    </location>
</feature>
<feature type="compositionally biased region" description="Acidic residues" evidence="1">
    <location>
        <begin position="115"/>
        <end position="128"/>
    </location>
</feature>
<dbReference type="AlphaFoldDB" id="A0AAN6PFM4"/>
<reference evidence="3" key="1">
    <citation type="journal article" date="2023" name="Mol. Phylogenet. Evol.">
        <title>Genome-scale phylogeny and comparative genomics of the fungal order Sordariales.</title>
        <authorList>
            <person name="Hensen N."/>
            <person name="Bonometti L."/>
            <person name="Westerberg I."/>
            <person name="Brannstrom I.O."/>
            <person name="Guillou S."/>
            <person name="Cros-Aarteil S."/>
            <person name="Calhoun S."/>
            <person name="Haridas S."/>
            <person name="Kuo A."/>
            <person name="Mondo S."/>
            <person name="Pangilinan J."/>
            <person name="Riley R."/>
            <person name="LaButti K."/>
            <person name="Andreopoulos B."/>
            <person name="Lipzen A."/>
            <person name="Chen C."/>
            <person name="Yan M."/>
            <person name="Daum C."/>
            <person name="Ng V."/>
            <person name="Clum A."/>
            <person name="Steindorff A."/>
            <person name="Ohm R.A."/>
            <person name="Martin F."/>
            <person name="Silar P."/>
            <person name="Natvig D.O."/>
            <person name="Lalanne C."/>
            <person name="Gautier V."/>
            <person name="Ament-Velasquez S.L."/>
            <person name="Kruys A."/>
            <person name="Hutchinson M.I."/>
            <person name="Powell A.J."/>
            <person name="Barry K."/>
            <person name="Miller A.N."/>
            <person name="Grigoriev I.V."/>
            <person name="Debuchy R."/>
            <person name="Gladieux P."/>
            <person name="Hiltunen Thoren M."/>
            <person name="Johannesson H."/>
        </authorList>
    </citation>
    <scope>NUCLEOTIDE SEQUENCE [LARGE SCALE GENOMIC DNA]</scope>
    <source>
        <strain evidence="3">CBS 284.82</strain>
    </source>
</reference>